<dbReference type="Proteomes" id="UP001597368">
    <property type="component" value="Unassembled WGS sequence"/>
</dbReference>
<keyword evidence="2" id="KW-0808">Transferase</keyword>
<dbReference type="CDD" id="cd04301">
    <property type="entry name" value="NAT_SF"/>
    <property type="match status" value="1"/>
</dbReference>
<dbReference type="EC" id="2.3.1.-" evidence="2"/>
<evidence type="ECO:0000313" key="3">
    <source>
        <dbReference type="Proteomes" id="UP001597368"/>
    </source>
</evidence>
<dbReference type="GO" id="GO:0016746">
    <property type="term" value="F:acyltransferase activity"/>
    <property type="evidence" value="ECO:0007669"/>
    <property type="project" value="UniProtKB-KW"/>
</dbReference>
<name>A0ABW4TEQ8_9ACTN</name>
<sequence length="263" mass="28618">MSDVHLTHGWEPDLDAGDSLLRRFVVANAERNAFVAACAGGRCGRWDDLAAADPASPVLFDNAAVLLRPPPYIHLPDTLRRLLAFYPPERHFVFLSVWPTPDLTSAGLELMGHPPLMLRPPGGTPPPLPDTLRIVPVEDRRTLDDFVGTLVEAYPMPEAKGAIFGDTAVLRGPVRLFVGYVDGRPVATSGARLGQGIVDVEWVSTLPEYRGRGIGTALTWAATLVEPGAPAMLIASDEGRPVYEAMGYLRLMRLTMWHRPPTG</sequence>
<dbReference type="InterPro" id="IPR000182">
    <property type="entry name" value="GNAT_dom"/>
</dbReference>
<feature type="domain" description="N-acetyltransferase" evidence="1">
    <location>
        <begin position="130"/>
        <end position="263"/>
    </location>
</feature>
<dbReference type="InterPro" id="IPR016181">
    <property type="entry name" value="Acyl_CoA_acyltransferase"/>
</dbReference>
<comment type="caution">
    <text evidence="2">The sequence shown here is derived from an EMBL/GenBank/DDBJ whole genome shotgun (WGS) entry which is preliminary data.</text>
</comment>
<dbReference type="RefSeq" id="WP_379582520.1">
    <property type="nucleotide sequence ID" value="NZ_JBHUFV010000098.1"/>
</dbReference>
<keyword evidence="2" id="KW-0012">Acyltransferase</keyword>
<proteinExistence type="predicted"/>
<reference evidence="3" key="1">
    <citation type="journal article" date="2019" name="Int. J. Syst. Evol. Microbiol.">
        <title>The Global Catalogue of Microorganisms (GCM) 10K type strain sequencing project: providing services to taxonomists for standard genome sequencing and annotation.</title>
        <authorList>
            <consortium name="The Broad Institute Genomics Platform"/>
            <consortium name="The Broad Institute Genome Sequencing Center for Infectious Disease"/>
            <person name="Wu L."/>
            <person name="Ma J."/>
        </authorList>
    </citation>
    <scope>NUCLEOTIDE SEQUENCE [LARGE SCALE GENOMIC DNA]</scope>
    <source>
        <strain evidence="3">ICMP 6774ER</strain>
    </source>
</reference>
<gene>
    <name evidence="2" type="ORF">ACFSKW_51195</name>
</gene>
<dbReference type="Pfam" id="PF13508">
    <property type="entry name" value="Acetyltransf_7"/>
    <property type="match status" value="1"/>
</dbReference>
<dbReference type="PROSITE" id="PS51186">
    <property type="entry name" value="GNAT"/>
    <property type="match status" value="1"/>
</dbReference>
<keyword evidence="3" id="KW-1185">Reference proteome</keyword>
<evidence type="ECO:0000259" key="1">
    <source>
        <dbReference type="PROSITE" id="PS51186"/>
    </source>
</evidence>
<accession>A0ABW4TEQ8</accession>
<protein>
    <submittedName>
        <fullName evidence="2">GNAT family N-acetyltransferase</fullName>
        <ecNumber evidence="2">2.3.1.-</ecNumber>
    </submittedName>
</protein>
<dbReference type="EMBL" id="JBHUFV010000098">
    <property type="protein sequence ID" value="MFD1939853.1"/>
    <property type="molecule type" value="Genomic_DNA"/>
</dbReference>
<dbReference type="Gene3D" id="3.40.630.30">
    <property type="match status" value="1"/>
</dbReference>
<dbReference type="SUPFAM" id="SSF55729">
    <property type="entry name" value="Acyl-CoA N-acyltransferases (Nat)"/>
    <property type="match status" value="1"/>
</dbReference>
<evidence type="ECO:0000313" key="2">
    <source>
        <dbReference type="EMBL" id="MFD1939853.1"/>
    </source>
</evidence>
<organism evidence="2 3">
    <name type="scientific">Nonomuraea mangrovi</name>
    <dbReference type="NCBI Taxonomy" id="2316207"/>
    <lineage>
        <taxon>Bacteria</taxon>
        <taxon>Bacillati</taxon>
        <taxon>Actinomycetota</taxon>
        <taxon>Actinomycetes</taxon>
        <taxon>Streptosporangiales</taxon>
        <taxon>Streptosporangiaceae</taxon>
        <taxon>Nonomuraea</taxon>
    </lineage>
</organism>